<sequence length="28" mass="3366">MLPLGDIRKYNIHFRCYAQMIKPPFTIV</sequence>
<reference evidence="1" key="1">
    <citation type="submission" date="2014-11" db="EMBL/GenBank/DDBJ databases">
        <authorList>
            <person name="Amaro Gonzalez C."/>
        </authorList>
    </citation>
    <scope>NUCLEOTIDE SEQUENCE</scope>
</reference>
<dbReference type="EMBL" id="GBXM01109097">
    <property type="protein sequence ID" value="JAG99479.1"/>
    <property type="molecule type" value="Transcribed_RNA"/>
</dbReference>
<reference evidence="1" key="2">
    <citation type="journal article" date="2015" name="Fish Shellfish Immunol.">
        <title>Early steps in the European eel (Anguilla anguilla)-Vibrio vulnificus interaction in the gills: Role of the RtxA13 toxin.</title>
        <authorList>
            <person name="Callol A."/>
            <person name="Pajuelo D."/>
            <person name="Ebbesson L."/>
            <person name="Teles M."/>
            <person name="MacKenzie S."/>
            <person name="Amaro C."/>
        </authorList>
    </citation>
    <scope>NUCLEOTIDE SEQUENCE</scope>
</reference>
<evidence type="ECO:0000313" key="1">
    <source>
        <dbReference type="EMBL" id="JAG99479.1"/>
    </source>
</evidence>
<name>A0A0E9P5X9_ANGAN</name>
<protein>
    <submittedName>
        <fullName evidence="1">Uncharacterized protein</fullName>
    </submittedName>
</protein>
<proteinExistence type="predicted"/>
<dbReference type="AlphaFoldDB" id="A0A0E9P5X9"/>
<organism evidence="1">
    <name type="scientific">Anguilla anguilla</name>
    <name type="common">European freshwater eel</name>
    <name type="synonym">Muraena anguilla</name>
    <dbReference type="NCBI Taxonomy" id="7936"/>
    <lineage>
        <taxon>Eukaryota</taxon>
        <taxon>Metazoa</taxon>
        <taxon>Chordata</taxon>
        <taxon>Craniata</taxon>
        <taxon>Vertebrata</taxon>
        <taxon>Euteleostomi</taxon>
        <taxon>Actinopterygii</taxon>
        <taxon>Neopterygii</taxon>
        <taxon>Teleostei</taxon>
        <taxon>Anguilliformes</taxon>
        <taxon>Anguillidae</taxon>
        <taxon>Anguilla</taxon>
    </lineage>
</organism>
<accession>A0A0E9P5X9</accession>